<dbReference type="RefSeq" id="WP_082028352.1">
    <property type="nucleotide sequence ID" value="NZ_BCSU01000030.1"/>
</dbReference>
<gene>
    <name evidence="1" type="ORF">B842_03320</name>
</gene>
<protein>
    <recommendedName>
        <fullName evidence="3">HK97 gp10 family phage protein</fullName>
    </recommendedName>
</protein>
<dbReference type="AlphaFoldDB" id="A0A0B5D5Y5"/>
<keyword evidence="2" id="KW-1185">Reference proteome</keyword>
<organism evidence="1 2">
    <name type="scientific">Corynebacterium humireducens NBRC 106098 = DSM 45392</name>
    <dbReference type="NCBI Taxonomy" id="1223515"/>
    <lineage>
        <taxon>Bacteria</taxon>
        <taxon>Bacillati</taxon>
        <taxon>Actinomycetota</taxon>
        <taxon>Actinomycetes</taxon>
        <taxon>Mycobacteriales</taxon>
        <taxon>Corynebacteriaceae</taxon>
        <taxon>Corynebacterium</taxon>
    </lineage>
</organism>
<name>A0A0B5D5Y5_9CORY</name>
<reference evidence="1 2" key="1">
    <citation type="submission" date="2013-04" db="EMBL/GenBank/DDBJ databases">
        <title>Complete genome sequence of Corynebacterium humireducens DSM 45392(T), isolated from a wastewater-fed microbial fuel cell.</title>
        <authorList>
            <person name="Ruckert C."/>
            <person name="Albersmeier A."/>
            <person name="Kalinowski J."/>
        </authorList>
    </citation>
    <scope>NUCLEOTIDE SEQUENCE [LARGE SCALE GENOMIC DNA]</scope>
    <source>
        <strain evidence="2">MFC-5</strain>
    </source>
</reference>
<evidence type="ECO:0000313" key="2">
    <source>
        <dbReference type="Proteomes" id="UP000031524"/>
    </source>
</evidence>
<dbReference type="OrthoDB" id="4226606at2"/>
<dbReference type="Proteomes" id="UP000031524">
    <property type="component" value="Chromosome"/>
</dbReference>
<evidence type="ECO:0000313" key="1">
    <source>
        <dbReference type="EMBL" id="AJE32517.1"/>
    </source>
</evidence>
<dbReference type="KEGG" id="chm:B842_03320"/>
<dbReference type="HOGENOM" id="CLU_1861842_0_0_11"/>
<dbReference type="STRING" id="1223515.B842_03320"/>
<accession>A0A0B5D5Y5</accession>
<sequence>MASRFELDGGALRDHLRAEATKLIRTAQRRTLNAAIHRSPLDTGQLENSHRAGNIIVQGTRVSGEVIAEQDYALAVHEGTRPHVIRPRRVKALTWGKGAGRVFARSVNHPGSRPQPWLLNSARAEGTRLGFEVTPVS</sequence>
<proteinExistence type="predicted"/>
<dbReference type="EMBL" id="CP005286">
    <property type="protein sequence ID" value="AJE32517.1"/>
    <property type="molecule type" value="Genomic_DNA"/>
</dbReference>
<evidence type="ECO:0008006" key="3">
    <source>
        <dbReference type="Google" id="ProtNLM"/>
    </source>
</evidence>